<dbReference type="EMBL" id="CABVJB010000002">
    <property type="protein sequence ID" value="VVP75015.1"/>
    <property type="molecule type" value="Genomic_DNA"/>
</dbReference>
<dbReference type="AlphaFoldDB" id="A0A5E7RMD6"/>
<name>A0A5E7RMD6_PSEFL</name>
<protein>
    <submittedName>
        <fullName evidence="2">Uncharacterized protein</fullName>
    </submittedName>
</protein>
<evidence type="ECO:0000313" key="2">
    <source>
        <dbReference type="EMBL" id="VVP75015.1"/>
    </source>
</evidence>
<keyword evidence="1" id="KW-0472">Membrane</keyword>
<sequence>MKPPTDLKILSTIYKLYYEEFKNHSRKPGIENGRETKIFVPIDCKMIAKELDVDGDIVYGRLYYHLEQKHGYTRSDGSNVAFFSMMVGSDRHCVNFPLLASVLAGLQEESSKFQLATWLSTFAIVISLASLALGK</sequence>
<reference evidence="2 3" key="1">
    <citation type="submission" date="2019-09" db="EMBL/GenBank/DDBJ databases">
        <authorList>
            <person name="Chandra G."/>
            <person name="Truman W A."/>
        </authorList>
    </citation>
    <scope>NUCLEOTIDE SEQUENCE [LARGE SCALE GENOMIC DNA]</scope>
    <source>
        <strain evidence="2">PS922</strain>
    </source>
</reference>
<dbReference type="Proteomes" id="UP000325565">
    <property type="component" value="Unassembled WGS sequence"/>
</dbReference>
<feature type="transmembrane region" description="Helical" evidence="1">
    <location>
        <begin position="115"/>
        <end position="133"/>
    </location>
</feature>
<proteinExistence type="predicted"/>
<keyword evidence="1" id="KW-0812">Transmembrane</keyword>
<gene>
    <name evidence="2" type="ORF">PS922_01250</name>
</gene>
<accession>A0A5E7RMD6</accession>
<dbReference type="RefSeq" id="WP_154863088.1">
    <property type="nucleotide sequence ID" value="NZ_CABVJB010000002.1"/>
</dbReference>
<evidence type="ECO:0000256" key="1">
    <source>
        <dbReference type="SAM" id="Phobius"/>
    </source>
</evidence>
<evidence type="ECO:0000313" key="3">
    <source>
        <dbReference type="Proteomes" id="UP000325565"/>
    </source>
</evidence>
<keyword evidence="1" id="KW-1133">Transmembrane helix</keyword>
<organism evidence="2 3">
    <name type="scientific">Pseudomonas fluorescens</name>
    <dbReference type="NCBI Taxonomy" id="294"/>
    <lineage>
        <taxon>Bacteria</taxon>
        <taxon>Pseudomonadati</taxon>
        <taxon>Pseudomonadota</taxon>
        <taxon>Gammaproteobacteria</taxon>
        <taxon>Pseudomonadales</taxon>
        <taxon>Pseudomonadaceae</taxon>
        <taxon>Pseudomonas</taxon>
    </lineage>
</organism>